<keyword evidence="3" id="KW-1185">Reference proteome</keyword>
<organism evidence="2 3">
    <name type="scientific">Purpureocillium lilacinum</name>
    <name type="common">Paecilomyces lilacinus</name>
    <dbReference type="NCBI Taxonomy" id="33203"/>
    <lineage>
        <taxon>Eukaryota</taxon>
        <taxon>Fungi</taxon>
        <taxon>Dikarya</taxon>
        <taxon>Ascomycota</taxon>
        <taxon>Pezizomycotina</taxon>
        <taxon>Sordariomycetes</taxon>
        <taxon>Hypocreomycetidae</taxon>
        <taxon>Hypocreales</taxon>
        <taxon>Ophiocordycipitaceae</taxon>
        <taxon>Purpureocillium</taxon>
    </lineage>
</organism>
<name>A0ABR0BBP4_PURLI</name>
<evidence type="ECO:0000256" key="1">
    <source>
        <dbReference type="SAM" id="Phobius"/>
    </source>
</evidence>
<feature type="transmembrane region" description="Helical" evidence="1">
    <location>
        <begin position="38"/>
        <end position="61"/>
    </location>
</feature>
<gene>
    <name evidence="2" type="ORF">Purlil1_14297</name>
</gene>
<sequence length="151" mass="16545">MPPLVVQHYDVALHAGEAKFELPFRLATAQPVGGPIEAVIMGLLMDVVLLVAVFIVGVAYVPEHSLDEAFTDVRIFMNEHRGDAHAARHLKPQRLLQCTSQCDKTGGDLPGQETFIAATRPHVNATWTLQLAKSSPEAGPWKEHIVDLPPR</sequence>
<dbReference type="EMBL" id="JAWRVI010000676">
    <property type="protein sequence ID" value="KAK4060467.1"/>
    <property type="molecule type" value="Genomic_DNA"/>
</dbReference>
<protein>
    <submittedName>
        <fullName evidence="2">Uncharacterized protein</fullName>
    </submittedName>
</protein>
<accession>A0ABR0BBP4</accession>
<keyword evidence="1" id="KW-0812">Transmembrane</keyword>
<dbReference type="Proteomes" id="UP001287286">
    <property type="component" value="Unassembled WGS sequence"/>
</dbReference>
<keyword evidence="1" id="KW-0472">Membrane</keyword>
<evidence type="ECO:0000313" key="2">
    <source>
        <dbReference type="EMBL" id="KAK4060467.1"/>
    </source>
</evidence>
<reference evidence="2 3" key="1">
    <citation type="journal article" date="2024" name="Microbiol. Resour. Announc.">
        <title>Genome annotations for the ascomycete fungi Trichoderma harzianum, Trichoderma aggressivum, and Purpureocillium lilacinum.</title>
        <authorList>
            <person name="Beijen E.P.W."/>
            <person name="Ohm R.A."/>
        </authorList>
    </citation>
    <scope>NUCLEOTIDE SEQUENCE [LARGE SCALE GENOMIC DNA]</scope>
    <source>
        <strain evidence="2 3">CBS 150709</strain>
    </source>
</reference>
<evidence type="ECO:0000313" key="3">
    <source>
        <dbReference type="Proteomes" id="UP001287286"/>
    </source>
</evidence>
<comment type="caution">
    <text evidence="2">The sequence shown here is derived from an EMBL/GenBank/DDBJ whole genome shotgun (WGS) entry which is preliminary data.</text>
</comment>
<proteinExistence type="predicted"/>
<keyword evidence="1" id="KW-1133">Transmembrane helix</keyword>